<dbReference type="Gene3D" id="1.10.357.40">
    <property type="entry name" value="YbiA-like"/>
    <property type="match status" value="1"/>
</dbReference>
<reference evidence="2" key="1">
    <citation type="submission" date="2020-05" db="EMBL/GenBank/DDBJ databases">
        <title>Phylogenomic resolution of chytrid fungi.</title>
        <authorList>
            <person name="Stajich J.E."/>
            <person name="Amses K."/>
            <person name="Simmons R."/>
            <person name="Seto K."/>
            <person name="Myers J."/>
            <person name="Bonds A."/>
            <person name="Quandt C.A."/>
            <person name="Barry K."/>
            <person name="Liu P."/>
            <person name="Grigoriev I."/>
            <person name="Longcore J.E."/>
            <person name="James T.Y."/>
        </authorList>
    </citation>
    <scope>NUCLEOTIDE SEQUENCE</scope>
    <source>
        <strain evidence="2">JEL0318</strain>
    </source>
</reference>
<dbReference type="SUPFAM" id="SSF143990">
    <property type="entry name" value="YbiA-like"/>
    <property type="match status" value="1"/>
</dbReference>
<keyword evidence="3" id="KW-1185">Reference proteome</keyword>
<gene>
    <name evidence="2" type="ORF">HK097_005111</name>
</gene>
<dbReference type="InterPro" id="IPR037238">
    <property type="entry name" value="YbiA-like_sf"/>
</dbReference>
<dbReference type="Proteomes" id="UP001212841">
    <property type="component" value="Unassembled WGS sequence"/>
</dbReference>
<dbReference type="Pfam" id="PF08719">
    <property type="entry name" value="NADAR"/>
    <property type="match status" value="1"/>
</dbReference>
<sequence>MSTIYFYRVSEHPYGIFSNFHRSPIEISSTIYLTTEHYFQSQKFPTSPSAQHQIITARTPSDAATLGRNRSFPLRPDWEQVKDSIMKEALMAKFKQHAKLREVLLGTGDRKLVEHTRNDSYWADGGDGSGKNMLGILLMDVRRILREEMEKKIVVDLNRGNVGNVGGAVDQAQVTQAADMWGQIW</sequence>
<protein>
    <recommendedName>
        <fullName evidence="1">NADAR domain-containing protein</fullName>
    </recommendedName>
</protein>
<dbReference type="NCBIfam" id="TIGR02464">
    <property type="entry name" value="ribofla_fusion"/>
    <property type="match status" value="1"/>
</dbReference>
<dbReference type="CDD" id="cd15457">
    <property type="entry name" value="NADAR"/>
    <property type="match status" value="1"/>
</dbReference>
<dbReference type="InterPro" id="IPR012816">
    <property type="entry name" value="NADAR"/>
</dbReference>
<dbReference type="EMBL" id="JADGJD010000240">
    <property type="protein sequence ID" value="KAJ3053077.1"/>
    <property type="molecule type" value="Genomic_DNA"/>
</dbReference>
<evidence type="ECO:0000313" key="2">
    <source>
        <dbReference type="EMBL" id="KAJ3053077.1"/>
    </source>
</evidence>
<feature type="domain" description="NADAR" evidence="1">
    <location>
        <begin position="5"/>
        <end position="146"/>
    </location>
</feature>
<organism evidence="2 3">
    <name type="scientific">Rhizophlyctis rosea</name>
    <dbReference type="NCBI Taxonomy" id="64517"/>
    <lineage>
        <taxon>Eukaryota</taxon>
        <taxon>Fungi</taxon>
        <taxon>Fungi incertae sedis</taxon>
        <taxon>Chytridiomycota</taxon>
        <taxon>Chytridiomycota incertae sedis</taxon>
        <taxon>Chytridiomycetes</taxon>
        <taxon>Rhizophlyctidales</taxon>
        <taxon>Rhizophlyctidaceae</taxon>
        <taxon>Rhizophlyctis</taxon>
    </lineage>
</organism>
<dbReference type="AlphaFoldDB" id="A0AAD5X5N5"/>
<comment type="caution">
    <text evidence="2">The sequence shown here is derived from an EMBL/GenBank/DDBJ whole genome shotgun (WGS) entry which is preliminary data.</text>
</comment>
<proteinExistence type="predicted"/>
<evidence type="ECO:0000313" key="3">
    <source>
        <dbReference type="Proteomes" id="UP001212841"/>
    </source>
</evidence>
<name>A0AAD5X5N5_9FUNG</name>
<evidence type="ECO:0000259" key="1">
    <source>
        <dbReference type="Pfam" id="PF08719"/>
    </source>
</evidence>
<accession>A0AAD5X5N5</accession>